<evidence type="ECO:0000259" key="2">
    <source>
        <dbReference type="PROSITE" id="PS51222"/>
    </source>
</evidence>
<gene>
    <name evidence="3" type="ORF">QVD17_22138</name>
</gene>
<comment type="caution">
    <text evidence="3">The sequence shown here is derived from an EMBL/GenBank/DDBJ whole genome shotgun (WGS) entry which is preliminary data.</text>
</comment>
<feature type="compositionally biased region" description="Polar residues" evidence="1">
    <location>
        <begin position="441"/>
        <end position="458"/>
    </location>
</feature>
<feature type="compositionally biased region" description="Basic and acidic residues" evidence="1">
    <location>
        <begin position="416"/>
        <end position="426"/>
    </location>
</feature>
<dbReference type="PANTHER" id="PTHR46444:SF3">
    <property type="entry name" value="DCD (DEVELOPMENT AND CELL DEATH) DOMAIN PROTEIN"/>
    <property type="match status" value="1"/>
</dbReference>
<name>A0AAD8KD46_TARER</name>
<dbReference type="SMART" id="SM00767">
    <property type="entry name" value="DCD"/>
    <property type="match status" value="1"/>
</dbReference>
<sequence length="773" mass="87544">MSPENKILKTSEGNGPPLTSEKKAQKSKKRRRKLVKKFSNEKSIPDESTSPVSTSKKKTPESLRPKGKNMKKPLKENSKLGESSSALSPSKKRTLTSPSSKGETVKKSSNKKRRPSSSKEIQNSQNHVKTPNKKFIPANNQNPKPEVARKEAHSGKEKEIKNSSIIHSRNNDKNNPGGFIFMCNAKTKRDCYQYRVMGVQAHKKDQVMGVKPGMKLFLFDFDVKLLYGVYKATSGGGMRLEPAAFGGGFPLQVRFEVHKDCLPLTESVFKKAIKESYDEKTHKFKNELTSDQVKRLTNLFKPAPILHSNPQLVVHEPKPAVASSPLFLSEQDYRIYGLRGDRHPNLAPIAPPAYDPYRPYIERQGPRSDAVFTSRHEQETTQLVKPTLTSPVLLTEQEYRSYGLRGDRPPPVYDPYKPDLERDGPRSDMVYLNRSSEKESSQSMQLLNPTLASPPVSISEQGYRSYGLRGDRPPPAYDPCKADLERTYSRAPPDALFLSEQDYRTYGLKSRQENPASFTPNTDATNHSPAISLHKSVPYNLYDQDSDLVERYLPHHVARPLSSYQYDPQTVLSERVDRLYPGNASNEVQNYNQSVGQRADETQYRSVPVSSRSYRYDPETVFSERVDKVYPGNASNEVLNYNQSVGQRADETQYRSVPVSSRLYRYDPETVLSERVDRLCPGNASNEVLIYNQSVGQRADETQYRSPPVPSRSYRYDAETVLSERVDRLYPGNVSNEVLIYNQSVGQRVDETEYRSAPVSSRYAFVGPSVNHR</sequence>
<dbReference type="Proteomes" id="UP001229421">
    <property type="component" value="Unassembled WGS sequence"/>
</dbReference>
<feature type="compositionally biased region" description="Basic and acidic residues" evidence="1">
    <location>
        <begin position="146"/>
        <end position="161"/>
    </location>
</feature>
<dbReference type="AlphaFoldDB" id="A0AAD8KD46"/>
<feature type="compositionally biased region" description="Polar residues" evidence="1">
    <location>
        <begin position="120"/>
        <end position="129"/>
    </location>
</feature>
<feature type="region of interest" description="Disordered" evidence="1">
    <location>
        <begin position="400"/>
        <end position="458"/>
    </location>
</feature>
<evidence type="ECO:0000313" key="3">
    <source>
        <dbReference type="EMBL" id="KAK1420493.1"/>
    </source>
</evidence>
<evidence type="ECO:0000313" key="4">
    <source>
        <dbReference type="Proteomes" id="UP001229421"/>
    </source>
</evidence>
<organism evidence="3 4">
    <name type="scientific">Tagetes erecta</name>
    <name type="common">African marigold</name>
    <dbReference type="NCBI Taxonomy" id="13708"/>
    <lineage>
        <taxon>Eukaryota</taxon>
        <taxon>Viridiplantae</taxon>
        <taxon>Streptophyta</taxon>
        <taxon>Embryophyta</taxon>
        <taxon>Tracheophyta</taxon>
        <taxon>Spermatophyta</taxon>
        <taxon>Magnoliopsida</taxon>
        <taxon>eudicotyledons</taxon>
        <taxon>Gunneridae</taxon>
        <taxon>Pentapetalae</taxon>
        <taxon>asterids</taxon>
        <taxon>campanulids</taxon>
        <taxon>Asterales</taxon>
        <taxon>Asteraceae</taxon>
        <taxon>Asteroideae</taxon>
        <taxon>Heliantheae alliance</taxon>
        <taxon>Tageteae</taxon>
        <taxon>Tagetes</taxon>
    </lineage>
</organism>
<accession>A0AAD8KD46</accession>
<keyword evidence="4" id="KW-1185">Reference proteome</keyword>
<dbReference type="EMBL" id="JAUHHV010000006">
    <property type="protein sequence ID" value="KAK1420493.1"/>
    <property type="molecule type" value="Genomic_DNA"/>
</dbReference>
<dbReference type="PANTHER" id="PTHR46444">
    <property type="entry name" value="DCD (DEVELOPMENT AND CELL DEATH) DOMAIN PROTEIN-RELATED"/>
    <property type="match status" value="1"/>
</dbReference>
<feature type="domain" description="DCD" evidence="2">
    <location>
        <begin position="174"/>
        <end position="302"/>
    </location>
</feature>
<proteinExistence type="predicted"/>
<feature type="region of interest" description="Disordered" evidence="1">
    <location>
        <begin position="1"/>
        <end position="171"/>
    </location>
</feature>
<reference evidence="3" key="1">
    <citation type="journal article" date="2023" name="bioRxiv">
        <title>Improved chromosome-level genome assembly for marigold (Tagetes erecta).</title>
        <authorList>
            <person name="Jiang F."/>
            <person name="Yuan L."/>
            <person name="Wang S."/>
            <person name="Wang H."/>
            <person name="Xu D."/>
            <person name="Wang A."/>
            <person name="Fan W."/>
        </authorList>
    </citation>
    <scope>NUCLEOTIDE SEQUENCE</scope>
    <source>
        <strain evidence="3">WSJ</strain>
        <tissue evidence="3">Leaf</tissue>
    </source>
</reference>
<dbReference type="InterPro" id="IPR013989">
    <property type="entry name" value="Dev_and_cell_death_domain"/>
</dbReference>
<dbReference type="PROSITE" id="PS51222">
    <property type="entry name" value="DCD"/>
    <property type="match status" value="1"/>
</dbReference>
<dbReference type="Pfam" id="PF10539">
    <property type="entry name" value="Dev_Cell_Death"/>
    <property type="match status" value="1"/>
</dbReference>
<evidence type="ECO:0000256" key="1">
    <source>
        <dbReference type="SAM" id="MobiDB-lite"/>
    </source>
</evidence>
<feature type="compositionally biased region" description="Basic residues" evidence="1">
    <location>
        <begin position="25"/>
        <end position="36"/>
    </location>
</feature>
<protein>
    <recommendedName>
        <fullName evidence="2">DCD domain-containing protein</fullName>
    </recommendedName>
</protein>